<reference evidence="2 3" key="1">
    <citation type="submission" date="2021-02" db="EMBL/GenBank/DDBJ databases">
        <title>Complete Genome Sequence of Arcanobacterium phocisimile strain DSM 26142T from a harbour seal.</title>
        <authorList>
            <person name="Borowiak M."/>
            <person name="Alssahen M."/>
            <person name="Malorny B."/>
            <person name="Laemmler C."/>
            <person name="Siebert U."/>
            <person name="Ploetz M."/>
            <person name="Abdulmawjood A."/>
        </authorList>
    </citation>
    <scope>NUCLEOTIDE SEQUENCE [LARGE SCALE GENOMIC DNA]</scope>
    <source>
        <strain evidence="2 3">DSM 26142</strain>
    </source>
</reference>
<dbReference type="InterPro" id="IPR009839">
    <property type="entry name" value="SseB_N"/>
</dbReference>
<accession>A0ABX7IES9</accession>
<keyword evidence="3" id="KW-1185">Reference proteome</keyword>
<dbReference type="RefSeq" id="WP_204423142.1">
    <property type="nucleotide sequence ID" value="NZ_CP070228.1"/>
</dbReference>
<evidence type="ECO:0000313" key="2">
    <source>
        <dbReference type="EMBL" id="QRV01471.1"/>
    </source>
</evidence>
<sequence length="239" mass="25696">MPDIAALLTPNPFAGDDGSLPRALKLAFEQPTAHRVEAIVSVLDRVLVPVIPHAHPGRDEHGKINDHQTAALDLQDEKTMLECQVIADNRKAVAVFSAVDALLSWNPEARPVPAGIESVALATLKHHGGQLVLDPGSDSETWIGRSAVISLATGGKWLAPWADDKISQKLAELGQHVAGADAIEIIPGMNGRSVIEIYLPAHTAVERVMVAAQEVGRALELDPYLKARLDFVEIRPRQA</sequence>
<protein>
    <submittedName>
        <fullName evidence="2">SseB family protein</fullName>
    </submittedName>
</protein>
<dbReference type="EMBL" id="CP070228">
    <property type="protein sequence ID" value="QRV01471.1"/>
    <property type="molecule type" value="Genomic_DNA"/>
</dbReference>
<evidence type="ECO:0000313" key="3">
    <source>
        <dbReference type="Proteomes" id="UP000602653"/>
    </source>
</evidence>
<feature type="domain" description="SseB protein N-terminal" evidence="1">
    <location>
        <begin position="22"/>
        <end position="147"/>
    </location>
</feature>
<gene>
    <name evidence="2" type="ORF">JTE88_04990</name>
</gene>
<dbReference type="Proteomes" id="UP000602653">
    <property type="component" value="Chromosome"/>
</dbReference>
<evidence type="ECO:0000259" key="1">
    <source>
        <dbReference type="Pfam" id="PF07179"/>
    </source>
</evidence>
<dbReference type="Pfam" id="PF07179">
    <property type="entry name" value="SseB"/>
    <property type="match status" value="1"/>
</dbReference>
<name>A0ABX7IES9_9ACTO</name>
<proteinExistence type="predicted"/>
<organism evidence="2 3">
    <name type="scientific">Arcanobacterium phocisimile</name>
    <dbReference type="NCBI Taxonomy" id="1302235"/>
    <lineage>
        <taxon>Bacteria</taxon>
        <taxon>Bacillati</taxon>
        <taxon>Actinomycetota</taxon>
        <taxon>Actinomycetes</taxon>
        <taxon>Actinomycetales</taxon>
        <taxon>Actinomycetaceae</taxon>
        <taxon>Arcanobacterium</taxon>
    </lineage>
</organism>